<accession>A0A5Q0UFK0</accession>
<keyword evidence="2" id="KW-0479">Metal-binding</keyword>
<dbReference type="SFLD" id="SFLDF00009">
    <property type="entry name" value="o-succinylbenzoate_synthase"/>
    <property type="match status" value="1"/>
</dbReference>
<sequence length="363" mass="40846">MDFEKLELRKAGLDLVNPFETSNWRIETREVLILCGKKNGEWVYGETSVLPDPVYNHESTQTAQEFIKKYVIPAVKDSNSVEDYWNNISYLKGHPHAKSSGDQLLHHRQSVNQEKSLKDIINGAGDVAECGVSLGVTDEDKIVEKVQGYLDQGYKRIKLKIKPGKDIGYVRKVRKHFPDVDLMADANSAYSLSHKDRLKKLDSFDLQMIEQPLSHDDLVNHSVLNNYIDTPICLDESIHSAEDVKRASRIDACSIVNLKPQRVGGIKESVKINQACKEEDMKMWMGGVIESGIGASTQIILSSLSEIKFPGDIGASSRYFEEDIVNPEIKVNNGQIKIPDNPGLTNSVDRGKLKEKTMEKWTF</sequence>
<dbReference type="GO" id="GO:0043748">
    <property type="term" value="F:O-succinylbenzoate synthase activity"/>
    <property type="evidence" value="ECO:0007669"/>
    <property type="project" value="UniProtKB-EC"/>
</dbReference>
<gene>
    <name evidence="7" type="primary">menC</name>
    <name evidence="7" type="ORF">LC1Nh_0467</name>
</gene>
<dbReference type="SUPFAM" id="SSF54826">
    <property type="entry name" value="Enolase N-terminal domain-like"/>
    <property type="match status" value="1"/>
</dbReference>
<dbReference type="SFLD" id="SFLDG00180">
    <property type="entry name" value="muconate_cycloisomerase"/>
    <property type="match status" value="1"/>
</dbReference>
<dbReference type="InterPro" id="IPR029065">
    <property type="entry name" value="Enolase_C-like"/>
</dbReference>
<dbReference type="Gene3D" id="3.30.390.10">
    <property type="entry name" value="Enolase-like, N-terminal domain"/>
    <property type="match status" value="1"/>
</dbReference>
<dbReference type="SUPFAM" id="SSF51604">
    <property type="entry name" value="Enolase C-terminal domain-like"/>
    <property type="match status" value="1"/>
</dbReference>
<evidence type="ECO:0000256" key="2">
    <source>
        <dbReference type="ARBA" id="ARBA00022723"/>
    </source>
</evidence>
<name>A0A5Q0UFK0_9ARCH</name>
<dbReference type="EMBL" id="CP040089">
    <property type="protein sequence ID" value="QGA80368.1"/>
    <property type="molecule type" value="Genomic_DNA"/>
</dbReference>
<dbReference type="InterPro" id="IPR013342">
    <property type="entry name" value="Mandelate_racemase_C"/>
</dbReference>
<keyword evidence="8" id="KW-1185">Reference proteome</keyword>
<dbReference type="KEGG" id="ncon:LC1Nh_0467"/>
<dbReference type="Gene3D" id="3.20.20.120">
    <property type="entry name" value="Enolase-like C-terminal domain"/>
    <property type="match status" value="1"/>
</dbReference>
<dbReference type="GO" id="GO:0046872">
    <property type="term" value="F:metal ion binding"/>
    <property type="evidence" value="ECO:0007669"/>
    <property type="project" value="UniProtKB-KW"/>
</dbReference>
<dbReference type="RefSeq" id="WP_153550107.1">
    <property type="nucleotide sequence ID" value="NZ_CP040089.1"/>
</dbReference>
<dbReference type="GeneID" id="42364851"/>
<dbReference type="InterPro" id="IPR036849">
    <property type="entry name" value="Enolase-like_C_sf"/>
</dbReference>
<evidence type="ECO:0000256" key="5">
    <source>
        <dbReference type="ARBA" id="ARBA00029491"/>
    </source>
</evidence>
<dbReference type="SFLD" id="SFLDS00001">
    <property type="entry name" value="Enolase"/>
    <property type="match status" value="1"/>
</dbReference>
<dbReference type="PANTHER" id="PTHR48073">
    <property type="entry name" value="O-SUCCINYLBENZOATE SYNTHASE-RELATED"/>
    <property type="match status" value="1"/>
</dbReference>
<keyword evidence="3" id="KW-0460">Magnesium</keyword>
<dbReference type="UniPathway" id="UPA00079"/>
<dbReference type="InterPro" id="IPR010197">
    <property type="entry name" value="OSBS/NAAAR"/>
</dbReference>
<dbReference type="NCBIfam" id="TIGR01928">
    <property type="entry name" value="menC_lowGC_arch"/>
    <property type="match status" value="1"/>
</dbReference>
<dbReference type="PANTHER" id="PTHR48073:SF5">
    <property type="entry name" value="O-SUCCINYLBENZOATE SYNTHASE"/>
    <property type="match status" value="1"/>
</dbReference>
<evidence type="ECO:0000256" key="1">
    <source>
        <dbReference type="ARBA" id="ARBA00001968"/>
    </source>
</evidence>
<dbReference type="SMART" id="SM00922">
    <property type="entry name" value="MR_MLE"/>
    <property type="match status" value="1"/>
</dbReference>
<evidence type="ECO:0000256" key="4">
    <source>
        <dbReference type="ARBA" id="ARBA00023239"/>
    </source>
</evidence>
<reference evidence="8" key="1">
    <citation type="submission" date="2019-05" db="EMBL/GenBank/DDBJ databases">
        <title>Candidatus Nanohalobium constans, a novel model system to study the DPANN nano-sized archaea: genomic and physiological characterization of a nanoarchaeon co-cultured with its chitinotrophic host.</title>
        <authorList>
            <person name="La Cono V."/>
            <person name="Arcadi E."/>
            <person name="Crisafi F."/>
            <person name="Denaro R."/>
            <person name="La Spada G."/>
            <person name="Messina E."/>
            <person name="Smedile F."/>
            <person name="Toshchakov S.V."/>
            <person name="Shevchenko M.A."/>
            <person name="Golyshin P.N."/>
            <person name="Golyshina O.V."/>
            <person name="Ferrer M."/>
            <person name="Rohde M."/>
            <person name="Mushegian A."/>
            <person name="Sorokin D.Y."/>
            <person name="Giuliano L."/>
            <person name="Yakimov M.M."/>
        </authorList>
    </citation>
    <scope>NUCLEOTIDE SEQUENCE [LARGE SCALE GENOMIC DNA]</scope>
    <source>
        <strain evidence="8">LC1Nh</strain>
    </source>
</reference>
<evidence type="ECO:0000313" key="7">
    <source>
        <dbReference type="EMBL" id="QGA80368.1"/>
    </source>
</evidence>
<protein>
    <recommendedName>
        <fullName evidence="5">o-succinylbenzoate synthase</fullName>
        <ecNumber evidence="5">4.2.1.113</ecNumber>
    </recommendedName>
</protein>
<dbReference type="Proteomes" id="UP000377803">
    <property type="component" value="Chromosome"/>
</dbReference>
<dbReference type="GO" id="GO:0009234">
    <property type="term" value="P:menaquinone biosynthetic process"/>
    <property type="evidence" value="ECO:0007669"/>
    <property type="project" value="UniProtKB-UniPathway"/>
</dbReference>
<dbReference type="InterPro" id="IPR029017">
    <property type="entry name" value="Enolase-like_N"/>
</dbReference>
<dbReference type="OrthoDB" id="372081at2157"/>
<dbReference type="UniPathway" id="UPA01057">
    <property type="reaction ID" value="UER00165"/>
</dbReference>
<dbReference type="EC" id="4.2.1.113" evidence="5"/>
<feature type="domain" description="Mandelate racemase/muconate lactonizing enzyme C-terminal" evidence="6">
    <location>
        <begin position="139"/>
        <end position="231"/>
    </location>
</feature>
<evidence type="ECO:0000256" key="3">
    <source>
        <dbReference type="ARBA" id="ARBA00022842"/>
    </source>
</evidence>
<comment type="cofactor">
    <cofactor evidence="1">
        <name>a divalent metal cation</name>
        <dbReference type="ChEBI" id="CHEBI:60240"/>
    </cofactor>
</comment>
<evidence type="ECO:0000313" key="8">
    <source>
        <dbReference type="Proteomes" id="UP000377803"/>
    </source>
</evidence>
<evidence type="ECO:0000259" key="6">
    <source>
        <dbReference type="SMART" id="SM00922"/>
    </source>
</evidence>
<dbReference type="AlphaFoldDB" id="A0A5Q0UFK0"/>
<dbReference type="Pfam" id="PF13378">
    <property type="entry name" value="MR_MLE_C"/>
    <property type="match status" value="1"/>
</dbReference>
<proteinExistence type="predicted"/>
<keyword evidence="4 7" id="KW-0456">Lyase</keyword>
<organism evidence="7 8">
    <name type="scientific">Candidatus Nanohalobium constans</name>
    <dbReference type="NCBI Taxonomy" id="2565781"/>
    <lineage>
        <taxon>Archaea</taxon>
        <taxon>Candidatus Nanohalarchaeota</taxon>
        <taxon>Candidatus Nanohalobia</taxon>
        <taxon>Candidatus Nanohalobiales</taxon>
        <taxon>Candidatus Nanohalobiaceae</taxon>
        <taxon>Candidatus Nanohalobium</taxon>
    </lineage>
</organism>